<evidence type="ECO:0000256" key="1">
    <source>
        <dbReference type="ARBA" id="ARBA00004651"/>
    </source>
</evidence>
<feature type="transmembrane region" description="Helical" evidence="19">
    <location>
        <begin position="311"/>
        <end position="330"/>
    </location>
</feature>
<evidence type="ECO:0000256" key="2">
    <source>
        <dbReference type="ARBA" id="ARBA00022343"/>
    </source>
</evidence>
<protein>
    <recommendedName>
        <fullName evidence="2">C3a anaphylatoxin chemotactic receptor</fullName>
    </recommendedName>
</protein>
<dbReference type="InterPro" id="IPR017452">
    <property type="entry name" value="GPCR_Rhodpsn_7TM"/>
</dbReference>
<dbReference type="GO" id="GO:0006935">
    <property type="term" value="P:chemotaxis"/>
    <property type="evidence" value="ECO:0007669"/>
    <property type="project" value="UniProtKB-KW"/>
</dbReference>
<dbReference type="SUPFAM" id="SSF81321">
    <property type="entry name" value="Family A G protein-coupled receptor-like"/>
    <property type="match status" value="1"/>
</dbReference>
<evidence type="ECO:0000256" key="7">
    <source>
        <dbReference type="ARBA" id="ARBA00022692"/>
    </source>
</evidence>
<dbReference type="OMA" id="MCGYNFG"/>
<dbReference type="GO" id="GO:0007204">
    <property type="term" value="P:positive regulation of cytosolic calcium ion concentration"/>
    <property type="evidence" value="ECO:0007669"/>
    <property type="project" value="TreeGrafter"/>
</dbReference>
<keyword evidence="9 18" id="KW-0297">G-protein coupled receptor</keyword>
<comment type="similarity">
    <text evidence="18">Belongs to the G-protein coupled receptor 1 family.</text>
</comment>
<keyword evidence="6" id="KW-0765">Sulfation</keyword>
<proteinExistence type="inferred from homology"/>
<feature type="transmembrane region" description="Helical" evidence="19">
    <location>
        <begin position="61"/>
        <end position="81"/>
    </location>
</feature>
<evidence type="ECO:0000256" key="8">
    <source>
        <dbReference type="ARBA" id="ARBA00022989"/>
    </source>
</evidence>
<dbReference type="InterPro" id="IPR001644">
    <property type="entry name" value="Anaphtx_C3AR1"/>
</dbReference>
<comment type="function">
    <text evidence="15">Receptor for the chemotactic and inflammatory peptide anaphylatoxin C3a. This receptor stimulates chemotaxis, granule enzyme release and superoxide anion production.</text>
</comment>
<dbReference type="InterPro" id="IPR000826">
    <property type="entry name" value="Formyl_rcpt-rel"/>
</dbReference>
<keyword evidence="10 19" id="KW-0472">Membrane</keyword>
<evidence type="ECO:0000256" key="14">
    <source>
        <dbReference type="ARBA" id="ARBA00023224"/>
    </source>
</evidence>
<evidence type="ECO:0000259" key="20">
    <source>
        <dbReference type="PROSITE" id="PS50262"/>
    </source>
</evidence>
<keyword evidence="7 18" id="KW-0812">Transmembrane</keyword>
<dbReference type="GeneID" id="123016921"/>
<feature type="domain" description="G-protein coupled receptors family 1 profile" evidence="20">
    <location>
        <begin position="42"/>
        <end position="327"/>
    </location>
</feature>
<dbReference type="KEGG" id="vko:123016921"/>
<feature type="transmembrane region" description="Helical" evidence="19">
    <location>
        <begin position="93"/>
        <end position="120"/>
    </location>
</feature>
<dbReference type="OrthoDB" id="10037617at2759"/>
<dbReference type="Proteomes" id="UP000694545">
    <property type="component" value="Unplaced"/>
</dbReference>
<dbReference type="PANTHER" id="PTHR24225">
    <property type="entry name" value="CHEMOTACTIC RECEPTOR"/>
    <property type="match status" value="1"/>
</dbReference>
<keyword evidence="12 18" id="KW-0675">Receptor</keyword>
<evidence type="ECO:0000313" key="22">
    <source>
        <dbReference type="Proteomes" id="UP000694545"/>
    </source>
</evidence>
<evidence type="ECO:0000256" key="19">
    <source>
        <dbReference type="SAM" id="Phobius"/>
    </source>
</evidence>
<feature type="transmembrane region" description="Helical" evidence="19">
    <location>
        <begin position="271"/>
        <end position="291"/>
    </location>
</feature>
<evidence type="ECO:0000256" key="10">
    <source>
        <dbReference type="ARBA" id="ARBA00023136"/>
    </source>
</evidence>
<dbReference type="GO" id="GO:0004878">
    <property type="term" value="F:complement component C5a receptor activity"/>
    <property type="evidence" value="ECO:0007669"/>
    <property type="project" value="TreeGrafter"/>
</dbReference>
<gene>
    <name evidence="21" type="primary">LOC123016921</name>
</gene>
<evidence type="ECO:0000256" key="3">
    <source>
        <dbReference type="ARBA" id="ARBA00022475"/>
    </source>
</evidence>
<dbReference type="GO" id="GO:0007200">
    <property type="term" value="P:phospholipase C-activating G protein-coupled receptor signaling pathway"/>
    <property type="evidence" value="ECO:0007669"/>
    <property type="project" value="TreeGrafter"/>
</dbReference>
<reference evidence="21" key="1">
    <citation type="submission" date="2025-08" db="UniProtKB">
        <authorList>
            <consortium name="Ensembl"/>
        </authorList>
    </citation>
    <scope>IDENTIFICATION</scope>
</reference>
<evidence type="ECO:0000256" key="13">
    <source>
        <dbReference type="ARBA" id="ARBA00023180"/>
    </source>
</evidence>
<keyword evidence="14 18" id="KW-0807">Transducer</keyword>
<comment type="subunit">
    <text evidence="17">Interacts with VGF-derived peptide TLQP-21.</text>
</comment>
<dbReference type="PRINTS" id="PR01060">
    <property type="entry name" value="C3ANPHYLTXNR"/>
</dbReference>
<evidence type="ECO:0000256" key="16">
    <source>
        <dbReference type="ARBA" id="ARBA00025736"/>
    </source>
</evidence>
<dbReference type="InterPro" id="IPR002234">
    <property type="entry name" value="Anphylx_rcpt_C3a/C5a1-2"/>
</dbReference>
<evidence type="ECO:0000256" key="4">
    <source>
        <dbReference type="ARBA" id="ARBA00022500"/>
    </source>
</evidence>
<comment type="subcellular location">
    <subcellularLocation>
        <location evidence="1">Cell membrane</location>
        <topology evidence="1">Multi-pass membrane protein</topology>
    </subcellularLocation>
</comment>
<evidence type="ECO:0000256" key="5">
    <source>
        <dbReference type="ARBA" id="ARBA00022553"/>
    </source>
</evidence>
<evidence type="ECO:0000256" key="9">
    <source>
        <dbReference type="ARBA" id="ARBA00023040"/>
    </source>
</evidence>
<evidence type="ECO:0000256" key="17">
    <source>
        <dbReference type="ARBA" id="ARBA00025827"/>
    </source>
</evidence>
<keyword evidence="13" id="KW-0325">Glycoprotein</keyword>
<dbReference type="AlphaFoldDB" id="A0A8D2L130"/>
<keyword evidence="8 19" id="KW-1133">Transmembrane helix</keyword>
<dbReference type="Gene3D" id="1.20.1070.10">
    <property type="entry name" value="Rhodopsin 7-helix transmembrane proteins"/>
    <property type="match status" value="1"/>
</dbReference>
<reference evidence="21" key="2">
    <citation type="submission" date="2025-09" db="UniProtKB">
        <authorList>
            <consortium name="Ensembl"/>
        </authorList>
    </citation>
    <scope>IDENTIFICATION</scope>
</reference>
<evidence type="ECO:0000256" key="15">
    <source>
        <dbReference type="ARBA" id="ARBA00025640"/>
    </source>
</evidence>
<dbReference type="GO" id="GO:0005886">
    <property type="term" value="C:plasma membrane"/>
    <property type="evidence" value="ECO:0007669"/>
    <property type="project" value="UniProtKB-SubCell"/>
</dbReference>
<dbReference type="PRINTS" id="PR01104">
    <property type="entry name" value="ANPHYLATOXNR"/>
</dbReference>
<evidence type="ECO:0000256" key="6">
    <source>
        <dbReference type="ARBA" id="ARBA00022641"/>
    </source>
</evidence>
<sequence>MSSLLANNSLNGCVDPFILKHTSTLISCLAVLSLTFLLGLPGNGLVIWVTTLKMERTVNTIWFLNLAVADFLCCLSLPFHIGHLALLEHWPYGWFFCKIIPATIIFNMFASVFLLTIISIDRCLVVMKPVWCQNHRTVRLTSKICGGIWLLAFFMCFPAFFFREIYVDEFGNTRCINRYGDEDYAEDNWSFDSFYSNNVTFTPYPTFMVNGMYDTYSESQPPNALLSITVTRSVIGFLLPLGIMVTCYVLIAHKMLKKQFSKSFRKILRMILLVIGTFFLCWAPYHVIGVLDLLATPCTEFHEMLRPWDHVSIALAYANSCINPLVYVFVGKKFRDRARQTVQRIFEEAFSEEGTCSTACSQDRSKTSVVKDTDVSVL</sequence>
<dbReference type="PANTHER" id="PTHR24225:SF28">
    <property type="entry name" value="C3A ANAPHYLATOXIN CHEMOTACTIC RECEPTOR"/>
    <property type="match status" value="1"/>
</dbReference>
<evidence type="ECO:0000256" key="12">
    <source>
        <dbReference type="ARBA" id="ARBA00023170"/>
    </source>
</evidence>
<dbReference type="GO" id="GO:0004876">
    <property type="term" value="F:complement component C3a receptor activity"/>
    <property type="evidence" value="ECO:0007669"/>
    <property type="project" value="InterPro"/>
</dbReference>
<evidence type="ECO:0000256" key="11">
    <source>
        <dbReference type="ARBA" id="ARBA00023157"/>
    </source>
</evidence>
<name>A0A8D2L130_VARKO</name>
<keyword evidence="22" id="KW-1185">Reference proteome</keyword>
<dbReference type="PRINTS" id="PR00237">
    <property type="entry name" value="GPCRRHODOPSN"/>
</dbReference>
<dbReference type="GO" id="GO:0004930">
    <property type="term" value="F:G protein-coupled receptor activity"/>
    <property type="evidence" value="ECO:0007669"/>
    <property type="project" value="UniProtKB-KW"/>
</dbReference>
<keyword evidence="3" id="KW-1003">Cell membrane</keyword>
<feature type="transmembrane region" description="Helical" evidence="19">
    <location>
        <begin position="224"/>
        <end position="251"/>
    </location>
</feature>
<evidence type="ECO:0000256" key="18">
    <source>
        <dbReference type="RuleBase" id="RU000688"/>
    </source>
</evidence>
<dbReference type="Ensembl" id="ENSVKKT00000015514.1">
    <property type="protein sequence ID" value="ENSVKKP00000015153.1"/>
    <property type="gene ID" value="ENSVKKG00000010383.1"/>
</dbReference>
<comment type="similarity">
    <text evidence="16">Belongs to the chemokine-like receptor (CMKLR) family.</text>
</comment>
<keyword evidence="11" id="KW-1015">Disulfide bond</keyword>
<dbReference type="GO" id="GO:0006954">
    <property type="term" value="P:inflammatory response"/>
    <property type="evidence" value="ECO:0007669"/>
    <property type="project" value="TreeGrafter"/>
</dbReference>
<keyword evidence="5" id="KW-0597">Phosphoprotein</keyword>
<dbReference type="PROSITE" id="PS00237">
    <property type="entry name" value="G_PROTEIN_RECEP_F1_1"/>
    <property type="match status" value="1"/>
</dbReference>
<dbReference type="RefSeq" id="XP_044273622.1">
    <property type="nucleotide sequence ID" value="XM_044417687.1"/>
</dbReference>
<evidence type="ECO:0000313" key="21">
    <source>
        <dbReference type="Ensembl" id="ENSVKKP00000015153.1"/>
    </source>
</evidence>
<dbReference type="PROSITE" id="PS50262">
    <property type="entry name" value="G_PROTEIN_RECEP_F1_2"/>
    <property type="match status" value="1"/>
</dbReference>
<feature type="transmembrane region" description="Helical" evidence="19">
    <location>
        <begin position="24"/>
        <end position="49"/>
    </location>
</feature>
<dbReference type="InterPro" id="IPR000276">
    <property type="entry name" value="GPCR_Rhodpsn"/>
</dbReference>
<feature type="transmembrane region" description="Helical" evidence="19">
    <location>
        <begin position="140"/>
        <end position="162"/>
    </location>
</feature>
<accession>A0A8D2L130</accession>
<keyword evidence="4" id="KW-0145">Chemotaxis</keyword>
<dbReference type="Pfam" id="PF00001">
    <property type="entry name" value="7tm_1"/>
    <property type="match status" value="2"/>
</dbReference>
<organism evidence="21 22">
    <name type="scientific">Varanus komodoensis</name>
    <name type="common">Komodo dragon</name>
    <dbReference type="NCBI Taxonomy" id="61221"/>
    <lineage>
        <taxon>Eukaryota</taxon>
        <taxon>Metazoa</taxon>
        <taxon>Chordata</taxon>
        <taxon>Craniata</taxon>
        <taxon>Vertebrata</taxon>
        <taxon>Euteleostomi</taxon>
        <taxon>Lepidosauria</taxon>
        <taxon>Squamata</taxon>
        <taxon>Bifurcata</taxon>
        <taxon>Unidentata</taxon>
        <taxon>Episquamata</taxon>
        <taxon>Toxicofera</taxon>
        <taxon>Anguimorpha</taxon>
        <taxon>Paleoanguimorpha</taxon>
        <taxon>Varanoidea</taxon>
        <taxon>Varanidae</taxon>
        <taxon>Varanus</taxon>
    </lineage>
</organism>